<protein>
    <submittedName>
        <fullName evidence="7">Acyl transferase domain-containing protein</fullName>
    </submittedName>
</protein>
<keyword evidence="4" id="KW-0560">Oxidoreductase</keyword>
<dbReference type="InterPro" id="IPR029069">
    <property type="entry name" value="HotDog_dom_sf"/>
</dbReference>
<reference evidence="7" key="2">
    <citation type="submission" date="2023-06" db="EMBL/GenBank/DDBJ databases">
        <authorList>
            <consortium name="Lawrence Berkeley National Laboratory"/>
            <person name="Haridas S."/>
            <person name="Hensen N."/>
            <person name="Bonometti L."/>
            <person name="Westerberg I."/>
            <person name="Brannstrom I.O."/>
            <person name="Guillou S."/>
            <person name="Cros-Aarteil S."/>
            <person name="Calhoun S."/>
            <person name="Kuo A."/>
            <person name="Mondo S."/>
            <person name="Pangilinan J."/>
            <person name="Riley R."/>
            <person name="Labutti K."/>
            <person name="Andreopoulos B."/>
            <person name="Lipzen A."/>
            <person name="Chen C."/>
            <person name="Yanf M."/>
            <person name="Daum C."/>
            <person name="Ng V."/>
            <person name="Clum A."/>
            <person name="Steindorff A."/>
            <person name="Ohm R."/>
            <person name="Martin F."/>
            <person name="Silar P."/>
            <person name="Natvig D."/>
            <person name="Lalanne C."/>
            <person name="Gautier V."/>
            <person name="Ament-Velasquez S.L."/>
            <person name="Kruys A."/>
            <person name="Hutchinson M.I."/>
            <person name="Powell A.J."/>
            <person name="Barry K."/>
            <person name="Miller A.N."/>
            <person name="Grigoriev I.V."/>
            <person name="Debuchy R."/>
            <person name="Gladieux P."/>
            <person name="Thoren M.H."/>
            <person name="Johannesson H."/>
        </authorList>
    </citation>
    <scope>NUCLEOTIDE SEQUENCE</scope>
    <source>
        <strain evidence="7">CBS 168.71</strain>
    </source>
</reference>
<dbReference type="Pfam" id="PF08354">
    <property type="entry name" value="Fas1-AflB-like_hel"/>
    <property type="match status" value="1"/>
</dbReference>
<dbReference type="EMBL" id="JAUEPN010000005">
    <property type="protein sequence ID" value="KAK3294120.1"/>
    <property type="molecule type" value="Genomic_DNA"/>
</dbReference>
<dbReference type="GO" id="GO:0004312">
    <property type="term" value="F:fatty acid synthase activity"/>
    <property type="evidence" value="ECO:0007669"/>
    <property type="project" value="InterPro"/>
</dbReference>
<dbReference type="Gene3D" id="3.30.1120.100">
    <property type="match status" value="1"/>
</dbReference>
<dbReference type="InterPro" id="IPR050830">
    <property type="entry name" value="Fungal_FAS"/>
</dbReference>
<dbReference type="Pfam" id="PF01575">
    <property type="entry name" value="MaoC_dehydratas"/>
    <property type="match status" value="1"/>
</dbReference>
<keyword evidence="1 7" id="KW-0808">Transferase</keyword>
<dbReference type="Gene3D" id="3.20.20.70">
    <property type="entry name" value="Aldolase class I"/>
    <property type="match status" value="1"/>
</dbReference>
<dbReference type="GeneID" id="87844510"/>
<accession>A0AAE0HD36</accession>
<keyword evidence="2" id="KW-0378">Hydrolase</keyword>
<dbReference type="Gene3D" id="3.10.129.10">
    <property type="entry name" value="Hotdog Thioesterase"/>
    <property type="match status" value="1"/>
</dbReference>
<dbReference type="InterPro" id="IPR002539">
    <property type="entry name" value="MaoC-like_dom"/>
</dbReference>
<evidence type="ECO:0000256" key="5">
    <source>
        <dbReference type="SAM" id="MobiDB-lite"/>
    </source>
</evidence>
<dbReference type="Gene3D" id="3.30.70.2430">
    <property type="match status" value="1"/>
</dbReference>
<dbReference type="InterPro" id="IPR040883">
    <property type="entry name" value="FAS_meander"/>
</dbReference>
<evidence type="ECO:0000313" key="7">
    <source>
        <dbReference type="EMBL" id="KAK3294120.1"/>
    </source>
</evidence>
<feature type="compositionally biased region" description="Low complexity" evidence="5">
    <location>
        <begin position="307"/>
        <end position="318"/>
    </location>
</feature>
<dbReference type="Pfam" id="PF17951">
    <property type="entry name" value="FAS_meander"/>
    <property type="match status" value="1"/>
</dbReference>
<evidence type="ECO:0000256" key="1">
    <source>
        <dbReference type="ARBA" id="ARBA00022679"/>
    </source>
</evidence>
<evidence type="ECO:0000313" key="8">
    <source>
        <dbReference type="Proteomes" id="UP001278766"/>
    </source>
</evidence>
<comment type="caution">
    <text evidence="7">The sequence shown here is derived from an EMBL/GenBank/DDBJ whole genome shotgun (WGS) entry which is preliminary data.</text>
</comment>
<evidence type="ECO:0000256" key="2">
    <source>
        <dbReference type="ARBA" id="ARBA00022801"/>
    </source>
</evidence>
<dbReference type="GO" id="GO:0006633">
    <property type="term" value="P:fatty acid biosynthetic process"/>
    <property type="evidence" value="ECO:0007669"/>
    <property type="project" value="InterPro"/>
</dbReference>
<dbReference type="GO" id="GO:0005835">
    <property type="term" value="C:fatty acid synthase complex"/>
    <property type="evidence" value="ECO:0007669"/>
    <property type="project" value="InterPro"/>
</dbReference>
<keyword evidence="8" id="KW-1185">Reference proteome</keyword>
<dbReference type="GO" id="GO:0016787">
    <property type="term" value="F:hydrolase activity"/>
    <property type="evidence" value="ECO:0007669"/>
    <property type="project" value="UniProtKB-KW"/>
</dbReference>
<dbReference type="Pfam" id="PF00698">
    <property type="entry name" value="Acyl_transf_1"/>
    <property type="match status" value="1"/>
</dbReference>
<name>A0AAE0HD36_9PEZI</name>
<dbReference type="PANTHER" id="PTHR10982:SF21">
    <property type="entry name" value="FATTY ACID SYNTHASE SUBUNIT BETA"/>
    <property type="match status" value="1"/>
</dbReference>
<dbReference type="InterPro" id="IPR013565">
    <property type="entry name" value="Fas1/AflB-like_central"/>
</dbReference>
<dbReference type="InterPro" id="IPR001227">
    <property type="entry name" value="Ac_transferase_dom_sf"/>
</dbReference>
<feature type="region of interest" description="Disordered" evidence="5">
    <location>
        <begin position="307"/>
        <end position="326"/>
    </location>
</feature>
<dbReference type="InterPro" id="IPR032088">
    <property type="entry name" value="SAT"/>
</dbReference>
<dbReference type="Gene3D" id="3.40.366.10">
    <property type="entry name" value="Malonyl-Coenzyme A Acyl Carrier Protein, domain 2"/>
    <property type="match status" value="3"/>
</dbReference>
<dbReference type="Gene3D" id="6.10.140.1400">
    <property type="match status" value="1"/>
</dbReference>
<evidence type="ECO:0000256" key="4">
    <source>
        <dbReference type="ARBA" id="ARBA00023002"/>
    </source>
</evidence>
<dbReference type="PRINTS" id="PR01483">
    <property type="entry name" value="FASYNTHASE"/>
</dbReference>
<dbReference type="InterPro" id="IPR003965">
    <property type="entry name" value="Fatty_acid_synthase"/>
</dbReference>
<dbReference type="SUPFAM" id="SSF52151">
    <property type="entry name" value="FabD/lysophospholipase-like"/>
    <property type="match status" value="2"/>
</dbReference>
<dbReference type="Pfam" id="PF16073">
    <property type="entry name" value="SAT"/>
    <property type="match status" value="1"/>
</dbReference>
<dbReference type="SUPFAM" id="SSF51412">
    <property type="entry name" value="Inosine monophosphate dehydrogenase (IMPDH)"/>
    <property type="match status" value="1"/>
</dbReference>
<dbReference type="InterPro" id="IPR016035">
    <property type="entry name" value="Acyl_Trfase/lysoPLipase"/>
</dbReference>
<evidence type="ECO:0000259" key="6">
    <source>
        <dbReference type="SMART" id="SM00827"/>
    </source>
</evidence>
<dbReference type="SUPFAM" id="SSF54637">
    <property type="entry name" value="Thioesterase/thiol ester dehydrase-isomerase"/>
    <property type="match status" value="1"/>
</dbReference>
<dbReference type="Gene3D" id="6.10.60.10">
    <property type="match status" value="1"/>
</dbReference>
<dbReference type="SMART" id="SM00827">
    <property type="entry name" value="PKS_AT"/>
    <property type="match status" value="1"/>
</dbReference>
<dbReference type="Proteomes" id="UP001278766">
    <property type="component" value="Unassembled WGS sequence"/>
</dbReference>
<dbReference type="GO" id="GO:0019171">
    <property type="term" value="F:(3R)-hydroxyacyl-[acyl-carrier-protein] dehydratase activity"/>
    <property type="evidence" value="ECO:0007669"/>
    <property type="project" value="InterPro"/>
</dbReference>
<proteinExistence type="predicted"/>
<evidence type="ECO:0000256" key="3">
    <source>
        <dbReference type="ARBA" id="ARBA00022857"/>
    </source>
</evidence>
<organism evidence="7 8">
    <name type="scientific">Chaetomium fimeti</name>
    <dbReference type="NCBI Taxonomy" id="1854472"/>
    <lineage>
        <taxon>Eukaryota</taxon>
        <taxon>Fungi</taxon>
        <taxon>Dikarya</taxon>
        <taxon>Ascomycota</taxon>
        <taxon>Pezizomycotina</taxon>
        <taxon>Sordariomycetes</taxon>
        <taxon>Sordariomycetidae</taxon>
        <taxon>Sordariales</taxon>
        <taxon>Chaetomiaceae</taxon>
        <taxon>Chaetomium</taxon>
    </lineage>
</organism>
<reference evidence="7" key="1">
    <citation type="journal article" date="2023" name="Mol. Phylogenet. Evol.">
        <title>Genome-scale phylogeny and comparative genomics of the fungal order Sordariales.</title>
        <authorList>
            <person name="Hensen N."/>
            <person name="Bonometti L."/>
            <person name="Westerberg I."/>
            <person name="Brannstrom I.O."/>
            <person name="Guillou S."/>
            <person name="Cros-Aarteil S."/>
            <person name="Calhoun S."/>
            <person name="Haridas S."/>
            <person name="Kuo A."/>
            <person name="Mondo S."/>
            <person name="Pangilinan J."/>
            <person name="Riley R."/>
            <person name="LaButti K."/>
            <person name="Andreopoulos B."/>
            <person name="Lipzen A."/>
            <person name="Chen C."/>
            <person name="Yan M."/>
            <person name="Daum C."/>
            <person name="Ng V."/>
            <person name="Clum A."/>
            <person name="Steindorff A."/>
            <person name="Ohm R.A."/>
            <person name="Martin F."/>
            <person name="Silar P."/>
            <person name="Natvig D.O."/>
            <person name="Lalanne C."/>
            <person name="Gautier V."/>
            <person name="Ament-Velasquez S.L."/>
            <person name="Kruys A."/>
            <person name="Hutchinson M.I."/>
            <person name="Powell A.J."/>
            <person name="Barry K."/>
            <person name="Miller A.N."/>
            <person name="Grigoriev I.V."/>
            <person name="Debuchy R."/>
            <person name="Gladieux P."/>
            <person name="Hiltunen Thoren M."/>
            <person name="Johannesson H."/>
        </authorList>
    </citation>
    <scope>NUCLEOTIDE SEQUENCE</scope>
    <source>
        <strain evidence="7">CBS 168.71</strain>
    </source>
</reference>
<dbReference type="PANTHER" id="PTHR10982">
    <property type="entry name" value="MALONYL COA-ACYL CARRIER PROTEIN TRANSACYLASE"/>
    <property type="match status" value="1"/>
</dbReference>
<dbReference type="GO" id="GO:0004318">
    <property type="term" value="F:enoyl-[acyl-carrier-protein] reductase (NADH) activity"/>
    <property type="evidence" value="ECO:0007669"/>
    <property type="project" value="InterPro"/>
</dbReference>
<gene>
    <name evidence="7" type="ORF">B0H64DRAFT_462625</name>
</gene>
<dbReference type="InterPro" id="IPR013785">
    <property type="entry name" value="Aldolase_TIM"/>
</dbReference>
<dbReference type="RefSeq" id="XP_062657634.1">
    <property type="nucleotide sequence ID" value="XM_062807562.1"/>
</dbReference>
<feature type="domain" description="Malonyl-CoA:ACP transacylase (MAT)" evidence="6">
    <location>
        <begin position="1523"/>
        <end position="1892"/>
    </location>
</feature>
<sequence length="1893" mass="205214">MESKTHAPKVIQGIQGRVLTNMGTSTAEVGGNKASSLHIGGETPVLAVWGGIGFSRRPLKDLRDLYHLYEDELSEFVQHCSGVLRSLTLQDPIVDGHIENKSKSRAAECLQIQQDLAGWLADPSVRRPPVLPQVVTAVVTTILQMSRYVVMAKRLGVTPGELASRFTAFAGHSIGMIVAVSMAAADSWSSLYHLAEVALTDMYRADHLLSSVWDQSVPVPPSAAAECVRRGEGVPTPMLSITGTARSRVMSEMVQVNLDMAPERKLHLAVINDVDAFVVAGGPEGLVRFCARLRTPTPLYEQTASSSSSAFSFSPSSPLSQPRQADPGMGSLQFLPCCVPFHSPHMQRATSLLAERSAEHTALTREQIRVPVWGLDALLTEAPNLAGDLGARISQLILSREVNWPAILEPMTGRWQVLDFGPGGLSGIGMVVDRMKAGSRSQTYVVCPAGIWGFRGSKPGAKGADPAASSPSPPQLLTLLPMASARGSPRSYASVEFEPPRASAPETPRPAAASRFTESLGLPRVLVAGMTPTTCDVDLVAAAMNAGFYAEFATGGYHDAPSLVAALRRLATMIPEGRMITVNVVYANPQSLVWVVPQLAALVREGCPIGGLVIGAGVPGPPVVAGYVEALQPCYIGFKPATAEAIQRVLDIAREHPTLPVLLQWTGGRAGGHHSLEDFHQPILETYRAIREVGNVVLVAGSGFGDAGGAWPYISGRWSQGFGRPPMPFDAVLIGTCIMTTLEAKTSINAKRAMIECRGVPDTEWTATMSKPGGVGGVISVVSHLGEAMHVVATRGMLLWAELDRTLFSKPKAAMAEAIRVRRADLIARLNADYQKVWFPWDYAASMAADDLGDMTYRDVLRRMLELMTKPAIRGEWAHPSYRGIFGDFLVRTLERFGGSASRATALAADLATLECPLEQLGAVTARVPQCGHHFLGVEDAAYFVDICSRPGQKPVPFVPVLDADFLVWFKKDPLWQSENLESTHHGDVGRVCILAGPVAIRHCREADVAVGVFLRGIDQGIRDREARAGVAPPAFHLTTTSLRQEDELIQAVGCPSRLVLGLDTVEVAKDTPPEAPSLDNDSWLLLLGSRLGRWGLYALGTRRLVSGGRAYENPIRRLFSVRPGALVRFFGKDADHGHYTGAEMCSDIDTVRLWIDGDTITAAIASRCTVDKAQEECPLRFAYNELRPYAPLCEMMHDRLDRISHFYWRTLLGGGLKRPEERNPIALRHAPPDRAAGEVPIEFATVLVNEATWRHLLSWDMDASRLLHQHTAVTLREGQKALSVGDTVTVESRVTSASNGESGVMACFSMTLARDGREFVDLVLHFVFLGQQLADSLCFEDEKKKNKKKKKEEEEEEGREFIDTQADPLASFLEQAATTDVGERLPLPSERTLETVSVTTPDNSVEYAVVSGDFNPIHTLPAFARLAGFSGPILHGNQTAALVLQAIRCAVPGANAATLRRYHCSFLSVVWPNDTLTVTIKRVATNRGSRPVLGFAARRTGETEELVLEGEAVLEAPPTTFLFTGQGSQFQGMGLDLAAQSLASRKVWAEADAYFEQDWGFSITDIIKQNPVKLTVHFSGVRGQHVRQNYMDAQAMARSCALDCEVNLFSGLHARSRSYTFYCKDGLLGTTQFAQPALVVTETAAFAHLRQLGRVPPQSRFAGHSLGEFAALSVMTAALPLRAALKTVFTRGALMQAAVPRDTAGRSGFGMVAVDPSRVGNAFQEKHILEMVQAITVRTGLLLEMVNLNVKGQQYVCAGDKRCLHLLQRVTDELHAHQTLSPRPIADLVAKHAPSIAVVSPNDLVLVRGEATMPLKGIDVPFHSTQLACMGGAFRHTLVNSISRASVRPEDLIGRWIPNVTGKPFATDRKYVQLVAELTGSPRIVALLAGME</sequence>
<dbReference type="Gene3D" id="1.20.930.70">
    <property type="match status" value="1"/>
</dbReference>
<keyword evidence="3" id="KW-0521">NADP</keyword>
<dbReference type="InterPro" id="IPR014043">
    <property type="entry name" value="Acyl_transferase_dom"/>
</dbReference>